<reference evidence="1" key="1">
    <citation type="submission" date="2014-09" db="EMBL/GenBank/DDBJ databases">
        <authorList>
            <person name="Magalhaes I.L.F."/>
            <person name="Oliveira U."/>
            <person name="Santos F.R."/>
            <person name="Vidigal T.H.D.A."/>
            <person name="Brescovit A.D."/>
            <person name="Santos A.J."/>
        </authorList>
    </citation>
    <scope>NUCLEOTIDE SEQUENCE</scope>
    <source>
        <tissue evidence="1">Shoot tissue taken approximately 20 cm above the soil surface</tissue>
    </source>
</reference>
<protein>
    <submittedName>
        <fullName evidence="1">Uncharacterized protein</fullName>
    </submittedName>
</protein>
<reference evidence="1" key="2">
    <citation type="journal article" date="2015" name="Data Brief">
        <title>Shoot transcriptome of the giant reed, Arundo donax.</title>
        <authorList>
            <person name="Barrero R.A."/>
            <person name="Guerrero F.D."/>
            <person name="Moolhuijzen P."/>
            <person name="Goolsby J.A."/>
            <person name="Tidwell J."/>
            <person name="Bellgard S.E."/>
            <person name="Bellgard M.I."/>
        </authorList>
    </citation>
    <scope>NUCLEOTIDE SEQUENCE</scope>
    <source>
        <tissue evidence="1">Shoot tissue taken approximately 20 cm above the soil surface</tissue>
    </source>
</reference>
<sequence>MDPTSSWHASIVTILHVSQQLQTVHHTGIES</sequence>
<evidence type="ECO:0000313" key="1">
    <source>
        <dbReference type="EMBL" id="JAD21109.1"/>
    </source>
</evidence>
<accession>A0A0A8Y587</accession>
<proteinExistence type="predicted"/>
<dbReference type="EMBL" id="GBRH01276786">
    <property type="protein sequence ID" value="JAD21109.1"/>
    <property type="molecule type" value="Transcribed_RNA"/>
</dbReference>
<name>A0A0A8Y587_ARUDO</name>
<dbReference type="AlphaFoldDB" id="A0A0A8Y587"/>
<organism evidence="1">
    <name type="scientific">Arundo donax</name>
    <name type="common">Giant reed</name>
    <name type="synonym">Donax arundinaceus</name>
    <dbReference type="NCBI Taxonomy" id="35708"/>
    <lineage>
        <taxon>Eukaryota</taxon>
        <taxon>Viridiplantae</taxon>
        <taxon>Streptophyta</taxon>
        <taxon>Embryophyta</taxon>
        <taxon>Tracheophyta</taxon>
        <taxon>Spermatophyta</taxon>
        <taxon>Magnoliopsida</taxon>
        <taxon>Liliopsida</taxon>
        <taxon>Poales</taxon>
        <taxon>Poaceae</taxon>
        <taxon>PACMAD clade</taxon>
        <taxon>Arundinoideae</taxon>
        <taxon>Arundineae</taxon>
        <taxon>Arundo</taxon>
    </lineage>
</organism>